<evidence type="ECO:0000313" key="1">
    <source>
        <dbReference type="EMBL" id="SVC72077.1"/>
    </source>
</evidence>
<sequence length="146" mass="16837">RKDYATAAMSFMKIDEVIQRNFDSFNAQMEAWHYILFGEYDKAEEQLKKLHPIASEIQSPSALDNYNALSGMVLLNTGKIDSSLSYFNENINPENYQYYAYFKGLALKQTGQEKAAREIFDYIANYNFNSWEAALVRSRAKKQLGS</sequence>
<accession>A0A382PGU5</accession>
<dbReference type="EMBL" id="UINC01107015">
    <property type="protein sequence ID" value="SVC72077.1"/>
    <property type="molecule type" value="Genomic_DNA"/>
</dbReference>
<dbReference type="Gene3D" id="1.25.40.10">
    <property type="entry name" value="Tetratricopeptide repeat domain"/>
    <property type="match status" value="1"/>
</dbReference>
<reference evidence="1" key="1">
    <citation type="submission" date="2018-05" db="EMBL/GenBank/DDBJ databases">
        <authorList>
            <person name="Lanie J.A."/>
            <person name="Ng W.-L."/>
            <person name="Kazmierczak K.M."/>
            <person name="Andrzejewski T.M."/>
            <person name="Davidsen T.M."/>
            <person name="Wayne K.J."/>
            <person name="Tettelin H."/>
            <person name="Glass J.I."/>
            <person name="Rusch D."/>
            <person name="Podicherti R."/>
            <person name="Tsui H.-C.T."/>
            <person name="Winkler M.E."/>
        </authorList>
    </citation>
    <scope>NUCLEOTIDE SEQUENCE</scope>
</reference>
<gene>
    <name evidence="1" type="ORF">METZ01_LOCUS324931</name>
</gene>
<dbReference type="AlphaFoldDB" id="A0A382PGU5"/>
<organism evidence="1">
    <name type="scientific">marine metagenome</name>
    <dbReference type="NCBI Taxonomy" id="408172"/>
    <lineage>
        <taxon>unclassified sequences</taxon>
        <taxon>metagenomes</taxon>
        <taxon>ecological metagenomes</taxon>
    </lineage>
</organism>
<evidence type="ECO:0008006" key="2">
    <source>
        <dbReference type="Google" id="ProtNLM"/>
    </source>
</evidence>
<name>A0A382PGU5_9ZZZZ</name>
<dbReference type="InterPro" id="IPR011990">
    <property type="entry name" value="TPR-like_helical_dom_sf"/>
</dbReference>
<dbReference type="SUPFAM" id="SSF48452">
    <property type="entry name" value="TPR-like"/>
    <property type="match status" value="1"/>
</dbReference>
<feature type="non-terminal residue" evidence="1">
    <location>
        <position position="1"/>
    </location>
</feature>
<proteinExistence type="predicted"/>
<protein>
    <recommendedName>
        <fullName evidence="2">Tetratricopeptide repeat-like domain-containing protein</fullName>
    </recommendedName>
</protein>